<dbReference type="AlphaFoldDB" id="A0A812U369"/>
<protein>
    <submittedName>
        <fullName evidence="1">Uncharacterized protein</fullName>
    </submittedName>
</protein>
<name>A0A812U369_9DINO</name>
<comment type="caution">
    <text evidence="1">The sequence shown here is derived from an EMBL/GenBank/DDBJ whole genome shotgun (WGS) entry which is preliminary data.</text>
</comment>
<accession>A0A812U369</accession>
<dbReference type="Proteomes" id="UP000604046">
    <property type="component" value="Unassembled WGS sequence"/>
</dbReference>
<proteinExistence type="predicted"/>
<gene>
    <name evidence="1" type="ORF">SNAT2548_LOCUS31577</name>
</gene>
<reference evidence="1" key="1">
    <citation type="submission" date="2021-02" db="EMBL/GenBank/DDBJ databases">
        <authorList>
            <person name="Dougan E. K."/>
            <person name="Rhodes N."/>
            <person name="Thang M."/>
            <person name="Chan C."/>
        </authorList>
    </citation>
    <scope>NUCLEOTIDE SEQUENCE</scope>
</reference>
<evidence type="ECO:0000313" key="2">
    <source>
        <dbReference type="Proteomes" id="UP000604046"/>
    </source>
</evidence>
<keyword evidence="2" id="KW-1185">Reference proteome</keyword>
<evidence type="ECO:0000313" key="1">
    <source>
        <dbReference type="EMBL" id="CAE7560209.1"/>
    </source>
</evidence>
<sequence>MSRPSLTSKSFATALLRLRKSSVAFFGAAQTSAWRLKMQNRNGKTSWNTRRS</sequence>
<dbReference type="EMBL" id="CAJNDS010002666">
    <property type="protein sequence ID" value="CAE7560209.1"/>
    <property type="molecule type" value="Genomic_DNA"/>
</dbReference>
<organism evidence="1 2">
    <name type="scientific">Symbiodinium natans</name>
    <dbReference type="NCBI Taxonomy" id="878477"/>
    <lineage>
        <taxon>Eukaryota</taxon>
        <taxon>Sar</taxon>
        <taxon>Alveolata</taxon>
        <taxon>Dinophyceae</taxon>
        <taxon>Suessiales</taxon>
        <taxon>Symbiodiniaceae</taxon>
        <taxon>Symbiodinium</taxon>
    </lineage>
</organism>